<accession>A0A1U9NNE1</accession>
<evidence type="ECO:0000256" key="8">
    <source>
        <dbReference type="ARBA" id="ARBA00022777"/>
    </source>
</evidence>
<feature type="domain" description="AAA" evidence="18">
    <location>
        <begin position="541"/>
        <end position="651"/>
    </location>
</feature>
<gene>
    <name evidence="19" type="primary">ywqD_1</name>
    <name evidence="19" type="ORF">STSP2_02652</name>
</gene>
<feature type="coiled-coil region" evidence="14">
    <location>
        <begin position="354"/>
        <end position="426"/>
    </location>
</feature>
<evidence type="ECO:0000256" key="13">
    <source>
        <dbReference type="ARBA" id="ARBA00053015"/>
    </source>
</evidence>
<sequence length="739" mass="83695">MNQIDKYYESYLGSYAQEGTKQESENTLTLFKIIKALLRRWYIVLLTVVVLCAIGIPAIFYMFKPSYETVGAIRVSPILPNVLFDDAETQDVMPNYQGFMNTQAELMSSNEILNRVAEDMAKRGIRICEPDMDPVAILKLMINKETILIEPGEKTELINIKMKTNNTAFSEELVDSFIRVYMTMQAYEENQGEDNKLALLENKRASTAKQMQQQRKIIRQLAEEFGTTSLTGRQEMMLEQVMKLQNELTTLETKRIALEANVQMKVNGDKVLLAPTDRMKLKYEFINADLTIKALTEDMAKLERDVLGDQQTMVSGNPRLEQRKEILTALKTRLDQRREDIGKKFEELIEEQINRSSEFQVAELKAELAKVRENERRIREKLEGTNAELITLGKRHLAIKDHQEQLELTKELYDAINRKIQKIEMESQRPARVSVAYYASSVIAKDKRQKLAIVAVLGSICCGGFLGVMIDRSDKRMRTPTDLNKSLSTRIIGTTVCPTEVKRSELSERLADDYRTIRANISMLEEENQHILAVTSSQPKDGKTTFSINFAASLAQNDRKVLLIDGDLRKPDIARILNLPEGTTGLSDVLEGKPFANALWYAPSAGFDVLGNYDRCLKACDRLSRPEVQSNIRNLCRYYDHVVIDTPPVLAFPDALLWARIADATILASFAGKTAADDLKEAYGRLHELNITVLGTVLNGVHTAHSYNKYGYRYYKASSSPADKNGPTRNRPLLLTSGN</sequence>
<reference evidence="20" key="1">
    <citation type="submission" date="2017-02" db="EMBL/GenBank/DDBJ databases">
        <title>Comparative genomics and description of representatives of a novel lineage of planctomycetes thriving in anoxic sediments.</title>
        <authorList>
            <person name="Spring S."/>
            <person name="Bunk B."/>
            <person name="Sproer C."/>
        </authorList>
    </citation>
    <scope>NUCLEOTIDE SEQUENCE [LARGE SCALE GENOMIC DNA]</scope>
    <source>
        <strain evidence="20">ST-NAGAB-D1</strain>
    </source>
</reference>
<dbReference type="GO" id="GO:0005524">
    <property type="term" value="F:ATP binding"/>
    <property type="evidence" value="ECO:0007669"/>
    <property type="project" value="UniProtKB-KW"/>
</dbReference>
<feature type="coiled-coil region" evidence="14">
    <location>
        <begin position="285"/>
        <end position="312"/>
    </location>
</feature>
<keyword evidence="11 16" id="KW-0472">Membrane</keyword>
<organism evidence="19 20">
    <name type="scientific">Anaerohalosphaera lusitana</name>
    <dbReference type="NCBI Taxonomy" id="1936003"/>
    <lineage>
        <taxon>Bacteria</taxon>
        <taxon>Pseudomonadati</taxon>
        <taxon>Planctomycetota</taxon>
        <taxon>Phycisphaerae</taxon>
        <taxon>Sedimentisphaerales</taxon>
        <taxon>Anaerohalosphaeraceae</taxon>
        <taxon>Anaerohalosphaera</taxon>
    </lineage>
</organism>
<dbReference type="PANTHER" id="PTHR32309:SF31">
    <property type="entry name" value="CAPSULAR EXOPOLYSACCHARIDE FAMILY"/>
    <property type="match status" value="1"/>
</dbReference>
<evidence type="ECO:0000259" key="18">
    <source>
        <dbReference type="Pfam" id="PF13614"/>
    </source>
</evidence>
<evidence type="ECO:0000256" key="7">
    <source>
        <dbReference type="ARBA" id="ARBA00022741"/>
    </source>
</evidence>
<keyword evidence="10 16" id="KW-1133">Transmembrane helix</keyword>
<dbReference type="Gene3D" id="3.40.50.300">
    <property type="entry name" value="P-loop containing nucleotide triphosphate hydrolases"/>
    <property type="match status" value="1"/>
</dbReference>
<keyword evidence="8 19" id="KW-0418">Kinase</keyword>
<evidence type="ECO:0000256" key="10">
    <source>
        <dbReference type="ARBA" id="ARBA00022989"/>
    </source>
</evidence>
<dbReference type="NCBIfam" id="TIGR01007">
    <property type="entry name" value="eps_fam"/>
    <property type="match status" value="1"/>
</dbReference>
<evidence type="ECO:0000256" key="6">
    <source>
        <dbReference type="ARBA" id="ARBA00022692"/>
    </source>
</evidence>
<evidence type="ECO:0000256" key="15">
    <source>
        <dbReference type="SAM" id="MobiDB-lite"/>
    </source>
</evidence>
<feature type="domain" description="Polysaccharide chain length determinant N-terminal" evidence="17">
    <location>
        <begin position="26"/>
        <end position="119"/>
    </location>
</feature>
<dbReference type="CDD" id="cd05387">
    <property type="entry name" value="BY-kinase"/>
    <property type="match status" value="1"/>
</dbReference>
<protein>
    <submittedName>
        <fullName evidence="19">Tyrosine-protein kinase YwqD</fullName>
        <ecNumber evidence="19">2.7.10.2</ecNumber>
    </submittedName>
</protein>
<dbReference type="KEGG" id="alus:STSP2_02652"/>
<evidence type="ECO:0000256" key="9">
    <source>
        <dbReference type="ARBA" id="ARBA00022840"/>
    </source>
</evidence>
<keyword evidence="9" id="KW-0067">ATP-binding</keyword>
<dbReference type="Pfam" id="PF02706">
    <property type="entry name" value="Wzz"/>
    <property type="match status" value="1"/>
</dbReference>
<comment type="subcellular location">
    <subcellularLocation>
        <location evidence="1">Cell inner membrane</location>
        <topology evidence="1">Multi-pass membrane protein</topology>
    </subcellularLocation>
</comment>
<keyword evidence="3" id="KW-1003">Cell membrane</keyword>
<dbReference type="InterPro" id="IPR027417">
    <property type="entry name" value="P-loop_NTPase"/>
</dbReference>
<name>A0A1U9NNE1_9BACT</name>
<keyword evidence="14" id="KW-0175">Coiled coil</keyword>
<evidence type="ECO:0000256" key="5">
    <source>
        <dbReference type="ARBA" id="ARBA00022679"/>
    </source>
</evidence>
<dbReference type="InterPro" id="IPR050445">
    <property type="entry name" value="Bact_polysacc_biosynth/exp"/>
</dbReference>
<dbReference type="GO" id="GO:0005886">
    <property type="term" value="C:plasma membrane"/>
    <property type="evidence" value="ECO:0007669"/>
    <property type="project" value="UniProtKB-SubCell"/>
</dbReference>
<proteinExistence type="inferred from homology"/>
<evidence type="ECO:0000259" key="17">
    <source>
        <dbReference type="Pfam" id="PF02706"/>
    </source>
</evidence>
<dbReference type="InterPro" id="IPR003856">
    <property type="entry name" value="LPS_length_determ_N"/>
</dbReference>
<keyword evidence="20" id="KW-1185">Reference proteome</keyword>
<dbReference type="OrthoDB" id="9775724at2"/>
<dbReference type="EC" id="2.7.10.2" evidence="19"/>
<evidence type="ECO:0000313" key="19">
    <source>
        <dbReference type="EMBL" id="AQT69462.1"/>
    </source>
</evidence>
<dbReference type="RefSeq" id="WP_146663147.1">
    <property type="nucleotide sequence ID" value="NZ_CP019791.1"/>
</dbReference>
<evidence type="ECO:0000256" key="2">
    <source>
        <dbReference type="ARBA" id="ARBA00008883"/>
    </source>
</evidence>
<keyword evidence="4" id="KW-0997">Cell inner membrane</keyword>
<dbReference type="Proteomes" id="UP000189674">
    <property type="component" value="Chromosome"/>
</dbReference>
<dbReference type="PANTHER" id="PTHR32309">
    <property type="entry name" value="TYROSINE-PROTEIN KINASE"/>
    <property type="match status" value="1"/>
</dbReference>
<feature type="transmembrane region" description="Helical" evidence="16">
    <location>
        <begin position="451"/>
        <end position="470"/>
    </location>
</feature>
<evidence type="ECO:0000256" key="1">
    <source>
        <dbReference type="ARBA" id="ARBA00004429"/>
    </source>
</evidence>
<dbReference type="GO" id="GO:0004715">
    <property type="term" value="F:non-membrane spanning protein tyrosine kinase activity"/>
    <property type="evidence" value="ECO:0007669"/>
    <property type="project" value="UniProtKB-EC"/>
</dbReference>
<dbReference type="InterPro" id="IPR025669">
    <property type="entry name" value="AAA_dom"/>
</dbReference>
<evidence type="ECO:0000313" key="20">
    <source>
        <dbReference type="Proteomes" id="UP000189674"/>
    </source>
</evidence>
<feature type="transmembrane region" description="Helical" evidence="16">
    <location>
        <begin position="41"/>
        <end position="63"/>
    </location>
</feature>
<feature type="coiled-coil region" evidence="14">
    <location>
        <begin position="234"/>
        <end position="261"/>
    </location>
</feature>
<evidence type="ECO:0000256" key="11">
    <source>
        <dbReference type="ARBA" id="ARBA00023136"/>
    </source>
</evidence>
<keyword evidence="6 16" id="KW-0812">Transmembrane</keyword>
<dbReference type="STRING" id="1936003.STSP2_02652"/>
<evidence type="ECO:0000256" key="3">
    <source>
        <dbReference type="ARBA" id="ARBA00022475"/>
    </source>
</evidence>
<keyword evidence="7" id="KW-0547">Nucleotide-binding</keyword>
<feature type="region of interest" description="Disordered" evidence="15">
    <location>
        <begin position="719"/>
        <end position="739"/>
    </location>
</feature>
<dbReference type="AlphaFoldDB" id="A0A1U9NNE1"/>
<dbReference type="SUPFAM" id="SSF52540">
    <property type="entry name" value="P-loop containing nucleoside triphosphate hydrolases"/>
    <property type="match status" value="1"/>
</dbReference>
<evidence type="ECO:0000256" key="12">
    <source>
        <dbReference type="ARBA" id="ARBA00023137"/>
    </source>
</evidence>
<dbReference type="Pfam" id="PF13614">
    <property type="entry name" value="AAA_31"/>
    <property type="match status" value="1"/>
</dbReference>
<dbReference type="InterPro" id="IPR005702">
    <property type="entry name" value="Wzc-like_C"/>
</dbReference>
<keyword evidence="5 19" id="KW-0808">Transferase</keyword>
<comment type="similarity">
    <text evidence="2">Belongs to the etk/wzc family.</text>
</comment>
<keyword evidence="12" id="KW-0829">Tyrosine-protein kinase</keyword>
<dbReference type="EMBL" id="CP019791">
    <property type="protein sequence ID" value="AQT69462.1"/>
    <property type="molecule type" value="Genomic_DNA"/>
</dbReference>
<evidence type="ECO:0000256" key="16">
    <source>
        <dbReference type="SAM" id="Phobius"/>
    </source>
</evidence>
<comment type="catalytic activity">
    <reaction evidence="13">
        <text>L-tyrosyl-[protein] + ATP = O-phospho-L-tyrosyl-[protein] + ADP + H(+)</text>
        <dbReference type="Rhea" id="RHEA:10596"/>
        <dbReference type="Rhea" id="RHEA-COMP:10136"/>
        <dbReference type="Rhea" id="RHEA-COMP:20101"/>
        <dbReference type="ChEBI" id="CHEBI:15378"/>
        <dbReference type="ChEBI" id="CHEBI:30616"/>
        <dbReference type="ChEBI" id="CHEBI:46858"/>
        <dbReference type="ChEBI" id="CHEBI:61978"/>
        <dbReference type="ChEBI" id="CHEBI:456216"/>
    </reaction>
</comment>
<evidence type="ECO:0000256" key="4">
    <source>
        <dbReference type="ARBA" id="ARBA00022519"/>
    </source>
</evidence>
<evidence type="ECO:0000256" key="14">
    <source>
        <dbReference type="SAM" id="Coils"/>
    </source>
</evidence>